<evidence type="ECO:0000256" key="5">
    <source>
        <dbReference type="ARBA" id="ARBA00022989"/>
    </source>
</evidence>
<feature type="transmembrane region" description="Helical" evidence="8">
    <location>
        <begin position="263"/>
        <end position="282"/>
    </location>
</feature>
<dbReference type="RefSeq" id="WP_181354957.1">
    <property type="nucleotide sequence ID" value="NZ_JABJWZ010000199.1"/>
</dbReference>
<evidence type="ECO:0000256" key="2">
    <source>
        <dbReference type="ARBA" id="ARBA00007400"/>
    </source>
</evidence>
<proteinExistence type="inferred from homology"/>
<feature type="transmembrane region" description="Helical" evidence="8">
    <location>
        <begin position="236"/>
        <end position="256"/>
    </location>
</feature>
<comment type="similarity">
    <text evidence="2">Belongs to the acyltransferase 3 family.</text>
</comment>
<dbReference type="GO" id="GO:0016413">
    <property type="term" value="F:O-acetyltransferase activity"/>
    <property type="evidence" value="ECO:0007669"/>
    <property type="project" value="TreeGrafter"/>
</dbReference>
<dbReference type="EMBL" id="JABJWZ010000199">
    <property type="protein sequence ID" value="MBB1255400.1"/>
    <property type="molecule type" value="Genomic_DNA"/>
</dbReference>
<feature type="transmembrane region" description="Helical" evidence="8">
    <location>
        <begin position="320"/>
        <end position="338"/>
    </location>
</feature>
<comment type="caution">
    <text evidence="10">The sequence shown here is derived from an EMBL/GenBank/DDBJ whole genome shotgun (WGS) entry which is preliminary data.</text>
</comment>
<accession>A0A7W3ZPA1</accession>
<evidence type="ECO:0000256" key="3">
    <source>
        <dbReference type="ARBA" id="ARBA00022475"/>
    </source>
</evidence>
<feature type="transmembrane region" description="Helical" evidence="8">
    <location>
        <begin position="132"/>
        <end position="152"/>
    </location>
</feature>
<reference evidence="11" key="1">
    <citation type="submission" date="2020-05" db="EMBL/GenBank/DDBJ databases">
        <title>Classification of alakaliphilic streptomycetes isolated from an alkaline soil next to Lonar Crater, India and a proposal for the recognition of Streptomyces alkaliterrae sp. nov.</title>
        <authorList>
            <person name="Golinska P."/>
        </authorList>
    </citation>
    <scope>NUCLEOTIDE SEQUENCE [LARGE SCALE GENOMIC DNA]</scope>
    <source>
        <strain evidence="11">OF3</strain>
    </source>
</reference>
<dbReference type="PANTHER" id="PTHR40074:SF2">
    <property type="entry name" value="O-ACETYLTRANSFERASE WECH"/>
    <property type="match status" value="1"/>
</dbReference>
<dbReference type="AlphaFoldDB" id="A0A7W3ZPA1"/>
<sequence length="387" mass="41575">MPSNPASAPATADGRPTAPGVAAQPLPAPAAEHPTTGTVATPRAEGAARREHRADVDLMRLVCSCAVMLGHVGATFVHAVDRQEANGSGAYWVGHLADSANEFAVPMYFALAGWAVLVGAPPKDGPTAWRRVTRNGLPLLVWTVLYLAWAWLRGRNEEPMTDLAVASAFGSVRPAYHLWFMYTYLPLIAVLAFALLVWAGRRPWGLGAALLAVAVGPSVVGTVGELTGWETPPVKWGFGTYSLVYAVVGALLFALPRGVPARYRWLLVPGFLATWAACLWYNTQVHYVIANAHLFVALMTGCVLLFVCRIRVPERWRPRLAKLAGAALGAYMVHVLVVEELVRPLVRPDLGAGAAGLLLVGSLAATVVLSYAASLLWGRLRLRRWLG</sequence>
<comment type="subcellular location">
    <subcellularLocation>
        <location evidence="1">Cell membrane</location>
        <topology evidence="1">Multi-pass membrane protein</topology>
    </subcellularLocation>
</comment>
<dbReference type="InterPro" id="IPR002656">
    <property type="entry name" value="Acyl_transf_3_dom"/>
</dbReference>
<feature type="transmembrane region" description="Helical" evidence="8">
    <location>
        <begin position="179"/>
        <end position="199"/>
    </location>
</feature>
<dbReference type="GO" id="GO:0009246">
    <property type="term" value="P:enterobacterial common antigen biosynthetic process"/>
    <property type="evidence" value="ECO:0007669"/>
    <property type="project" value="TreeGrafter"/>
</dbReference>
<feature type="domain" description="Acyltransferase 3" evidence="9">
    <location>
        <begin position="54"/>
        <end position="372"/>
    </location>
</feature>
<dbReference type="Pfam" id="PF01757">
    <property type="entry name" value="Acyl_transf_3"/>
    <property type="match status" value="1"/>
</dbReference>
<evidence type="ECO:0000313" key="10">
    <source>
        <dbReference type="EMBL" id="MBB1255400.1"/>
    </source>
</evidence>
<feature type="transmembrane region" description="Helical" evidence="8">
    <location>
        <begin position="100"/>
        <end position="120"/>
    </location>
</feature>
<feature type="transmembrane region" description="Helical" evidence="8">
    <location>
        <begin position="350"/>
        <end position="377"/>
    </location>
</feature>
<evidence type="ECO:0000256" key="8">
    <source>
        <dbReference type="SAM" id="Phobius"/>
    </source>
</evidence>
<evidence type="ECO:0000256" key="7">
    <source>
        <dbReference type="SAM" id="MobiDB-lite"/>
    </source>
</evidence>
<keyword evidence="4 8" id="KW-0812">Transmembrane</keyword>
<feature type="region of interest" description="Disordered" evidence="7">
    <location>
        <begin position="1"/>
        <end position="50"/>
    </location>
</feature>
<dbReference type="Proteomes" id="UP000525686">
    <property type="component" value="Unassembled WGS sequence"/>
</dbReference>
<evidence type="ECO:0000256" key="1">
    <source>
        <dbReference type="ARBA" id="ARBA00004651"/>
    </source>
</evidence>
<gene>
    <name evidence="10" type="ORF">H3146_18855</name>
</gene>
<keyword evidence="6 8" id="KW-0472">Membrane</keyword>
<organism evidence="10 11">
    <name type="scientific">Streptomyces alkaliterrae</name>
    <dbReference type="NCBI Taxonomy" id="2213162"/>
    <lineage>
        <taxon>Bacteria</taxon>
        <taxon>Bacillati</taxon>
        <taxon>Actinomycetota</taxon>
        <taxon>Actinomycetes</taxon>
        <taxon>Kitasatosporales</taxon>
        <taxon>Streptomycetaceae</taxon>
        <taxon>Streptomyces</taxon>
    </lineage>
</organism>
<name>A0A7W3ZPA1_9ACTN</name>
<dbReference type="PANTHER" id="PTHR40074">
    <property type="entry name" value="O-ACETYLTRANSFERASE WECH"/>
    <property type="match status" value="1"/>
</dbReference>
<evidence type="ECO:0000313" key="11">
    <source>
        <dbReference type="Proteomes" id="UP000525686"/>
    </source>
</evidence>
<feature type="transmembrane region" description="Helical" evidence="8">
    <location>
        <begin position="58"/>
        <end position="80"/>
    </location>
</feature>
<feature type="transmembrane region" description="Helical" evidence="8">
    <location>
        <begin position="206"/>
        <end position="224"/>
    </location>
</feature>
<keyword evidence="10" id="KW-0808">Transferase</keyword>
<keyword evidence="3" id="KW-1003">Cell membrane</keyword>
<keyword evidence="10" id="KW-0012">Acyltransferase</keyword>
<evidence type="ECO:0000256" key="6">
    <source>
        <dbReference type="ARBA" id="ARBA00023136"/>
    </source>
</evidence>
<evidence type="ECO:0000259" key="9">
    <source>
        <dbReference type="Pfam" id="PF01757"/>
    </source>
</evidence>
<protein>
    <submittedName>
        <fullName evidence="10">Acyltransferase</fullName>
    </submittedName>
</protein>
<evidence type="ECO:0000256" key="4">
    <source>
        <dbReference type="ARBA" id="ARBA00022692"/>
    </source>
</evidence>
<feature type="transmembrane region" description="Helical" evidence="8">
    <location>
        <begin position="288"/>
        <end position="308"/>
    </location>
</feature>
<keyword evidence="5 8" id="KW-1133">Transmembrane helix</keyword>
<dbReference type="GO" id="GO:0005886">
    <property type="term" value="C:plasma membrane"/>
    <property type="evidence" value="ECO:0007669"/>
    <property type="project" value="UniProtKB-SubCell"/>
</dbReference>